<organism evidence="1 2">
    <name type="scientific">Rufibacter quisquiliarum</name>
    <dbReference type="NCBI Taxonomy" id="1549639"/>
    <lineage>
        <taxon>Bacteria</taxon>
        <taxon>Pseudomonadati</taxon>
        <taxon>Bacteroidota</taxon>
        <taxon>Cytophagia</taxon>
        <taxon>Cytophagales</taxon>
        <taxon>Hymenobacteraceae</taxon>
        <taxon>Rufibacter</taxon>
    </lineage>
</organism>
<evidence type="ECO:0000313" key="1">
    <source>
        <dbReference type="EMBL" id="MBA9079165.1"/>
    </source>
</evidence>
<reference evidence="1 2" key="1">
    <citation type="submission" date="2020-08" db="EMBL/GenBank/DDBJ databases">
        <title>Genomic Encyclopedia of Type Strains, Phase IV (KMG-IV): sequencing the most valuable type-strain genomes for metagenomic binning, comparative biology and taxonomic classification.</title>
        <authorList>
            <person name="Goeker M."/>
        </authorList>
    </citation>
    <scope>NUCLEOTIDE SEQUENCE [LARGE SCALE GENOMIC DNA]</scope>
    <source>
        <strain evidence="1 2">DSM 29854</strain>
    </source>
</reference>
<protein>
    <submittedName>
        <fullName evidence="1">Uncharacterized protein</fullName>
    </submittedName>
</protein>
<sequence length="38" mass="4501">MERVIDRNLGGFQDLEEALGYLRSQRYRHTFQYGGQVP</sequence>
<gene>
    <name evidence="1" type="ORF">FHS90_003900</name>
</gene>
<dbReference type="Proteomes" id="UP000563094">
    <property type="component" value="Unassembled WGS sequence"/>
</dbReference>
<accession>A0A839GUK9</accession>
<name>A0A839GUK9_9BACT</name>
<keyword evidence="2" id="KW-1185">Reference proteome</keyword>
<proteinExistence type="predicted"/>
<dbReference type="AlphaFoldDB" id="A0A839GUK9"/>
<dbReference type="EMBL" id="JACJIQ010000019">
    <property type="protein sequence ID" value="MBA9079165.1"/>
    <property type="molecule type" value="Genomic_DNA"/>
</dbReference>
<comment type="caution">
    <text evidence="1">The sequence shown here is derived from an EMBL/GenBank/DDBJ whole genome shotgun (WGS) entry which is preliminary data.</text>
</comment>
<evidence type="ECO:0000313" key="2">
    <source>
        <dbReference type="Proteomes" id="UP000563094"/>
    </source>
</evidence>